<keyword evidence="2" id="KW-0479">Metal-binding</keyword>
<evidence type="ECO:0000256" key="7">
    <source>
        <dbReference type="PROSITE-ProRule" id="PRU00042"/>
    </source>
</evidence>
<reference evidence="10" key="1">
    <citation type="submission" date="2023-11" db="EMBL/GenBank/DDBJ databases">
        <title>Genome assemblies of two species of porcelain crab, Petrolisthes cinctipes and Petrolisthes manimaculis (Anomura: Porcellanidae).</title>
        <authorList>
            <person name="Angst P."/>
        </authorList>
    </citation>
    <scope>NUCLEOTIDE SEQUENCE</scope>
    <source>
        <strain evidence="10">PB745_02</strain>
        <tissue evidence="10">Gill</tissue>
    </source>
</reference>
<comment type="subcellular location">
    <subcellularLocation>
        <location evidence="1">Nucleus</location>
    </subcellularLocation>
</comment>
<dbReference type="InterPro" id="IPR036236">
    <property type="entry name" value="Znf_C2H2_sf"/>
</dbReference>
<organism evidence="10 11">
    <name type="scientific">Petrolisthes manimaculis</name>
    <dbReference type="NCBI Taxonomy" id="1843537"/>
    <lineage>
        <taxon>Eukaryota</taxon>
        <taxon>Metazoa</taxon>
        <taxon>Ecdysozoa</taxon>
        <taxon>Arthropoda</taxon>
        <taxon>Crustacea</taxon>
        <taxon>Multicrustacea</taxon>
        <taxon>Malacostraca</taxon>
        <taxon>Eumalacostraca</taxon>
        <taxon>Eucarida</taxon>
        <taxon>Decapoda</taxon>
        <taxon>Pleocyemata</taxon>
        <taxon>Anomura</taxon>
        <taxon>Galatheoidea</taxon>
        <taxon>Porcellanidae</taxon>
        <taxon>Petrolisthes</taxon>
    </lineage>
</organism>
<keyword evidence="3" id="KW-0677">Repeat</keyword>
<evidence type="ECO:0000256" key="1">
    <source>
        <dbReference type="ARBA" id="ARBA00004123"/>
    </source>
</evidence>
<evidence type="ECO:0000313" key="10">
    <source>
        <dbReference type="EMBL" id="KAK4321063.1"/>
    </source>
</evidence>
<dbReference type="SUPFAM" id="SSF57667">
    <property type="entry name" value="beta-beta-alpha zinc fingers"/>
    <property type="match status" value="1"/>
</dbReference>
<name>A0AAE1UE60_9EUCA</name>
<dbReference type="EMBL" id="JAWZYT010000622">
    <property type="protein sequence ID" value="KAK4321063.1"/>
    <property type="molecule type" value="Genomic_DNA"/>
</dbReference>
<feature type="compositionally biased region" description="Acidic residues" evidence="8">
    <location>
        <begin position="440"/>
        <end position="464"/>
    </location>
</feature>
<dbReference type="GO" id="GO:0008270">
    <property type="term" value="F:zinc ion binding"/>
    <property type="evidence" value="ECO:0007669"/>
    <property type="project" value="UniProtKB-KW"/>
</dbReference>
<evidence type="ECO:0000256" key="8">
    <source>
        <dbReference type="SAM" id="MobiDB-lite"/>
    </source>
</evidence>
<dbReference type="Proteomes" id="UP001292094">
    <property type="component" value="Unassembled WGS sequence"/>
</dbReference>
<dbReference type="InterPro" id="IPR013087">
    <property type="entry name" value="Znf_C2H2_type"/>
</dbReference>
<evidence type="ECO:0000256" key="5">
    <source>
        <dbReference type="ARBA" id="ARBA00022833"/>
    </source>
</evidence>
<feature type="region of interest" description="Disordered" evidence="8">
    <location>
        <begin position="724"/>
        <end position="746"/>
    </location>
</feature>
<evidence type="ECO:0000313" key="11">
    <source>
        <dbReference type="Proteomes" id="UP001292094"/>
    </source>
</evidence>
<protein>
    <recommendedName>
        <fullName evidence="9">C2H2-type domain-containing protein</fullName>
    </recommendedName>
</protein>
<feature type="domain" description="C2H2-type" evidence="9">
    <location>
        <begin position="192"/>
        <end position="222"/>
    </location>
</feature>
<keyword evidence="11" id="KW-1185">Reference proteome</keyword>
<dbReference type="PROSITE" id="PS00028">
    <property type="entry name" value="ZINC_FINGER_C2H2_1"/>
    <property type="match status" value="4"/>
</dbReference>
<dbReference type="AlphaFoldDB" id="A0AAE1UE60"/>
<feature type="region of interest" description="Disordered" evidence="8">
    <location>
        <begin position="240"/>
        <end position="267"/>
    </location>
</feature>
<keyword evidence="6" id="KW-0539">Nucleus</keyword>
<keyword evidence="5" id="KW-0862">Zinc</keyword>
<feature type="region of interest" description="Disordered" evidence="8">
    <location>
        <begin position="438"/>
        <end position="464"/>
    </location>
</feature>
<keyword evidence="4 7" id="KW-0863">Zinc-finger</keyword>
<dbReference type="PROSITE" id="PS50157">
    <property type="entry name" value="ZINC_FINGER_C2H2_2"/>
    <property type="match status" value="2"/>
</dbReference>
<dbReference type="GO" id="GO:0005634">
    <property type="term" value="C:nucleus"/>
    <property type="evidence" value="ECO:0007669"/>
    <property type="project" value="UniProtKB-SubCell"/>
</dbReference>
<comment type="caution">
    <text evidence="10">The sequence shown here is derived from an EMBL/GenBank/DDBJ whole genome shotgun (WGS) entry which is preliminary data.</text>
</comment>
<feature type="region of interest" description="Disordered" evidence="8">
    <location>
        <begin position="301"/>
        <end position="323"/>
    </location>
</feature>
<evidence type="ECO:0000256" key="4">
    <source>
        <dbReference type="ARBA" id="ARBA00022771"/>
    </source>
</evidence>
<feature type="compositionally biased region" description="Acidic residues" evidence="8">
    <location>
        <begin position="826"/>
        <end position="847"/>
    </location>
</feature>
<dbReference type="PANTHER" id="PTHR24406">
    <property type="entry name" value="TRANSCRIPTIONAL REPRESSOR CTCFL-RELATED"/>
    <property type="match status" value="1"/>
</dbReference>
<feature type="compositionally biased region" description="Polar residues" evidence="8">
    <location>
        <begin position="311"/>
        <end position="321"/>
    </location>
</feature>
<accession>A0AAE1UE60</accession>
<dbReference type="Gene3D" id="3.30.160.60">
    <property type="entry name" value="Classic Zinc Finger"/>
    <property type="match status" value="2"/>
</dbReference>
<evidence type="ECO:0000259" key="9">
    <source>
        <dbReference type="PROSITE" id="PS50157"/>
    </source>
</evidence>
<gene>
    <name evidence="10" type="ORF">Pmani_008113</name>
</gene>
<dbReference type="SMART" id="SM00355">
    <property type="entry name" value="ZnF_C2H2"/>
    <property type="match status" value="5"/>
</dbReference>
<dbReference type="InterPro" id="IPR050888">
    <property type="entry name" value="ZnF_C2H2-type_TF"/>
</dbReference>
<feature type="region of interest" description="Disordered" evidence="8">
    <location>
        <begin position="813"/>
        <end position="851"/>
    </location>
</feature>
<evidence type="ECO:0000256" key="2">
    <source>
        <dbReference type="ARBA" id="ARBA00022723"/>
    </source>
</evidence>
<evidence type="ECO:0000256" key="6">
    <source>
        <dbReference type="ARBA" id="ARBA00023242"/>
    </source>
</evidence>
<evidence type="ECO:0000256" key="3">
    <source>
        <dbReference type="ARBA" id="ARBA00022737"/>
    </source>
</evidence>
<proteinExistence type="predicted"/>
<feature type="compositionally biased region" description="Low complexity" evidence="8">
    <location>
        <begin position="240"/>
        <end position="252"/>
    </location>
</feature>
<sequence length="934" mass="106373">MASCALCHEVFPSKVKLVHHFSEAHSIARQRTRRRQSLKGTQFIRHITTPTDGDGDDSDVEEVFIMDDNDIDDDDGSGGVTNSSAASYSVYHAATTNTDRQLLHTSLGNYHQCNANLSSSNNVNVNKKQPVPCKYCGQLCKDRRGAAIHHNFCERKNKNNIITVPNISPQYVTSSKHVALLNSSTLGVSTLYECPGNDCGAIFKSGVKLSRHILKHHSGEDINMNNADVIIPTTNDTKTEATTKVTLPSPLSDTPPPTLTPATETTATETTAPPLVTVTMKPHIGKTEGLQDLSLLITPTKPTDEFRGKSENNTSPSSSTIDPCKKEIESITVEECHTIDDDDGGGDGDDDDEAVVLYIADDGSVLKKTSQPSANTDSHIEEKTFLLITRDGEEEEELSNRFKCSVCNKYFISQRLLLVHMEKHADDNYVTHVEIKLEPEDYDEDNNDDNNDDDDNDNDNDDEDWEMVTLGKRKNNSLYQIRKNNVEYKCSFCKRNFLSELGYQTHIKNKECRNKKFKLPRMFSCHFNECDASYFKLTELQRHWQIAHKFSMASKTLQFDDDNTFTEWLAGEEEKYKVRFTCDVKRRKPHRTERLLVCHRFHHLRTAAARKNARRQYSDKHNWVHKIQPCLCYARMKVYQDFNDDACDYTGKISVVYYHEHSHTQTQQEDVPPEILDHILQRNKRKRNNQFQDLKGSDKHLHRQKLERFARLAGKEYRPMSFKTTATDYTPKKVKREPNSHPVISEDDDDQMAAVSVANNLLGSDELFATQVEMVLDGQFDMGHEVLSAPVVTHLDSLTTTIFTATTASTQRINNNDDCETTNQQSEEEEEEEKEEKEIEEEGEEDTNTTTTTMQALLPATPEDWQKLFEVVRNRVSSEGGHNALLKAEAELLLPYQRVINLISPNEQIPIFRQLWDLAYTTQQQQQVDVTMVK</sequence>
<feature type="domain" description="C2H2-type" evidence="9">
    <location>
        <begin position="402"/>
        <end position="429"/>
    </location>
</feature>
<dbReference type="Pfam" id="PF00096">
    <property type="entry name" value="zf-C2H2"/>
    <property type="match status" value="1"/>
</dbReference>